<feature type="compositionally biased region" description="Polar residues" evidence="1">
    <location>
        <begin position="133"/>
        <end position="149"/>
    </location>
</feature>
<proteinExistence type="predicted"/>
<evidence type="ECO:0000313" key="2">
    <source>
        <dbReference type="EMBL" id="KDR70917.1"/>
    </source>
</evidence>
<sequence>MVFQQPLMPSNSQTRPRTRAQRERVVPPPTLHANGAAQINFHVNLAPEGQAPASNTTARGGSSGTQPAGSTLPTISENPATPPQRRACRQTVAPVDQDDNPFIASGPPNANVQFHPPRTPASVGAETFPNPSPSETELNETPTSGTRLPQHTPLAAHTPQVPRARGTPRAGMHSHRRSYQHERRETREAKKRKARDVWTFFDTVNTIAWHGRYESLLLIDYIPKYGDSTHVDREQTPGIA</sequence>
<protein>
    <submittedName>
        <fullName evidence="2">Uncharacterized protein</fullName>
    </submittedName>
</protein>
<feature type="region of interest" description="Disordered" evidence="1">
    <location>
        <begin position="1"/>
        <end position="32"/>
    </location>
</feature>
<dbReference type="Proteomes" id="UP000027222">
    <property type="component" value="Unassembled WGS sequence"/>
</dbReference>
<gene>
    <name evidence="2" type="ORF">GALMADRAFT_144386</name>
</gene>
<dbReference type="HOGENOM" id="CLU_1156459_0_0_1"/>
<keyword evidence="3" id="KW-1185">Reference proteome</keyword>
<name>A0A067SLN2_GALM3</name>
<feature type="region of interest" description="Disordered" evidence="1">
    <location>
        <begin position="48"/>
        <end position="191"/>
    </location>
</feature>
<evidence type="ECO:0000313" key="3">
    <source>
        <dbReference type="Proteomes" id="UP000027222"/>
    </source>
</evidence>
<feature type="compositionally biased region" description="Polar residues" evidence="1">
    <location>
        <begin position="52"/>
        <end position="79"/>
    </location>
</feature>
<evidence type="ECO:0000256" key="1">
    <source>
        <dbReference type="SAM" id="MobiDB-lite"/>
    </source>
</evidence>
<accession>A0A067SLN2</accession>
<organism evidence="2 3">
    <name type="scientific">Galerina marginata (strain CBS 339.88)</name>
    <dbReference type="NCBI Taxonomy" id="685588"/>
    <lineage>
        <taxon>Eukaryota</taxon>
        <taxon>Fungi</taxon>
        <taxon>Dikarya</taxon>
        <taxon>Basidiomycota</taxon>
        <taxon>Agaricomycotina</taxon>
        <taxon>Agaricomycetes</taxon>
        <taxon>Agaricomycetidae</taxon>
        <taxon>Agaricales</taxon>
        <taxon>Agaricineae</taxon>
        <taxon>Strophariaceae</taxon>
        <taxon>Galerina</taxon>
    </lineage>
</organism>
<feature type="compositionally biased region" description="Basic and acidic residues" evidence="1">
    <location>
        <begin position="179"/>
        <end position="188"/>
    </location>
</feature>
<dbReference type="AlphaFoldDB" id="A0A067SLN2"/>
<dbReference type="EMBL" id="KL142395">
    <property type="protein sequence ID" value="KDR70917.1"/>
    <property type="molecule type" value="Genomic_DNA"/>
</dbReference>
<reference evidence="3" key="1">
    <citation type="journal article" date="2014" name="Proc. Natl. Acad. Sci. U.S.A.">
        <title>Extensive sampling of basidiomycete genomes demonstrates inadequacy of the white-rot/brown-rot paradigm for wood decay fungi.</title>
        <authorList>
            <person name="Riley R."/>
            <person name="Salamov A.A."/>
            <person name="Brown D.W."/>
            <person name="Nagy L.G."/>
            <person name="Floudas D."/>
            <person name="Held B.W."/>
            <person name="Levasseur A."/>
            <person name="Lombard V."/>
            <person name="Morin E."/>
            <person name="Otillar R."/>
            <person name="Lindquist E.A."/>
            <person name="Sun H."/>
            <person name="LaButti K.M."/>
            <person name="Schmutz J."/>
            <person name="Jabbour D."/>
            <person name="Luo H."/>
            <person name="Baker S.E."/>
            <person name="Pisabarro A.G."/>
            <person name="Walton J.D."/>
            <person name="Blanchette R.A."/>
            <person name="Henrissat B."/>
            <person name="Martin F."/>
            <person name="Cullen D."/>
            <person name="Hibbett D.S."/>
            <person name="Grigoriev I.V."/>
        </authorList>
    </citation>
    <scope>NUCLEOTIDE SEQUENCE [LARGE SCALE GENOMIC DNA]</scope>
    <source>
        <strain evidence="3">CBS 339.88</strain>
    </source>
</reference>